<protein>
    <recommendedName>
        <fullName evidence="8">DNA gyrase subunit A</fullName>
        <ecNumber evidence="8">5.6.2.2</ecNumber>
    </recommendedName>
</protein>
<dbReference type="Gene3D" id="3.30.1360.40">
    <property type="match status" value="1"/>
</dbReference>
<dbReference type="NCBIfam" id="NF004043">
    <property type="entry name" value="PRK05560.1"/>
    <property type="match status" value="1"/>
</dbReference>
<keyword evidence="4 8" id="KW-0067">ATP-binding</keyword>
<comment type="subcellular location">
    <subcellularLocation>
        <location evidence="8">Cytoplasm</location>
    </subcellularLocation>
</comment>
<dbReference type="GO" id="GO:0006261">
    <property type="term" value="P:DNA-templated DNA replication"/>
    <property type="evidence" value="ECO:0007669"/>
    <property type="project" value="UniProtKB-UniRule"/>
</dbReference>
<keyword evidence="5 8" id="KW-0799">Topoisomerase</keyword>
<dbReference type="SMART" id="SM00434">
    <property type="entry name" value="TOP4c"/>
    <property type="match status" value="1"/>
</dbReference>
<evidence type="ECO:0000256" key="5">
    <source>
        <dbReference type="ARBA" id="ARBA00023029"/>
    </source>
</evidence>
<feature type="short sequence motif" description="GyrA-box" evidence="8">
    <location>
        <begin position="560"/>
        <end position="566"/>
    </location>
</feature>
<evidence type="ECO:0000313" key="12">
    <source>
        <dbReference type="EMBL" id="KFL38112.1"/>
    </source>
</evidence>
<feature type="region of interest" description="Disordered" evidence="10">
    <location>
        <begin position="850"/>
        <end position="869"/>
    </location>
</feature>
<dbReference type="GO" id="GO:0034335">
    <property type="term" value="F:DNA negative supercoiling activity"/>
    <property type="evidence" value="ECO:0007669"/>
    <property type="project" value="UniProtKB-ARBA"/>
</dbReference>
<dbReference type="AlphaFoldDB" id="A0A087MMK9"/>
<dbReference type="InterPro" id="IPR013758">
    <property type="entry name" value="Topo_IIA_A/C_ab"/>
</dbReference>
<comment type="miscellaneous">
    <text evidence="8">Few gyrases are as efficient as E.coli at forming negative supercoils. Not all organisms have 2 type II topoisomerases; in organisms with a single type II topoisomerase this enzyme also has to decatenate newly replicated chromosomes.</text>
</comment>
<dbReference type="PATRIC" id="fig|1121014.3.peg.522"/>
<comment type="catalytic activity">
    <reaction evidence="1 8 9">
        <text>ATP-dependent breakage, passage and rejoining of double-stranded DNA.</text>
        <dbReference type="EC" id="5.6.2.2"/>
    </reaction>
</comment>
<dbReference type="RefSeq" id="WP_034220553.1">
    <property type="nucleotide sequence ID" value="NZ_AVCJ01000001.1"/>
</dbReference>
<name>A0A087MMK9_9GAMM</name>
<keyword evidence="7 8" id="KW-0413">Isomerase</keyword>
<dbReference type="Gene3D" id="1.10.268.10">
    <property type="entry name" value="Topoisomerase, domain 3"/>
    <property type="match status" value="1"/>
</dbReference>
<feature type="domain" description="Topo IIA-type catalytic" evidence="11">
    <location>
        <begin position="34"/>
        <end position="533"/>
    </location>
</feature>
<dbReference type="NCBIfam" id="NF004044">
    <property type="entry name" value="PRK05561.1"/>
    <property type="match status" value="1"/>
</dbReference>
<comment type="subunit">
    <text evidence="8">Heterotetramer, composed of two GyrA and two GyrB chains. In the heterotetramer, GyrA contains the active site tyrosine that forms a transient covalent intermediate with DNA, while GyrB binds cofactors and catalyzes ATP hydrolysis.</text>
</comment>
<dbReference type="CDD" id="cd00187">
    <property type="entry name" value="TOP4c"/>
    <property type="match status" value="1"/>
</dbReference>
<dbReference type="GO" id="GO:0003677">
    <property type="term" value="F:DNA binding"/>
    <property type="evidence" value="ECO:0007669"/>
    <property type="project" value="UniProtKB-UniRule"/>
</dbReference>
<dbReference type="HAMAP" id="MF_01897">
    <property type="entry name" value="GyrA"/>
    <property type="match status" value="1"/>
</dbReference>
<dbReference type="GO" id="GO:0009330">
    <property type="term" value="C:DNA topoisomerase type II (double strand cut, ATP-hydrolyzing) complex"/>
    <property type="evidence" value="ECO:0007669"/>
    <property type="project" value="TreeGrafter"/>
</dbReference>
<dbReference type="Pfam" id="PF03989">
    <property type="entry name" value="DNA_gyraseA_C"/>
    <property type="match status" value="6"/>
</dbReference>
<dbReference type="InterPro" id="IPR005743">
    <property type="entry name" value="GyrA"/>
</dbReference>
<dbReference type="SUPFAM" id="SSF56719">
    <property type="entry name" value="Type II DNA topoisomerase"/>
    <property type="match status" value="1"/>
</dbReference>
<dbReference type="Pfam" id="PF00521">
    <property type="entry name" value="DNA_topoisoIV"/>
    <property type="match status" value="1"/>
</dbReference>
<dbReference type="FunFam" id="3.30.1360.40:FF:000002">
    <property type="entry name" value="DNA gyrase subunit A"/>
    <property type="match status" value="1"/>
</dbReference>
<dbReference type="EC" id="5.6.2.2" evidence="8"/>
<dbReference type="PANTHER" id="PTHR43493:SF5">
    <property type="entry name" value="DNA GYRASE SUBUNIT A, CHLOROPLASTIC_MITOCHONDRIAL"/>
    <property type="match status" value="1"/>
</dbReference>
<dbReference type="PANTHER" id="PTHR43493">
    <property type="entry name" value="DNA GYRASE/TOPOISOMERASE SUBUNIT A"/>
    <property type="match status" value="1"/>
</dbReference>
<dbReference type="InterPro" id="IPR006691">
    <property type="entry name" value="GyrA/parC_rep"/>
</dbReference>
<dbReference type="InterPro" id="IPR013757">
    <property type="entry name" value="Topo_IIA_A_a_sf"/>
</dbReference>
<reference evidence="12 13" key="2">
    <citation type="journal article" date="2015" name="Stand. Genomic Sci.">
        <title>High quality draft genomic sequence of Arenimonas donghaensis DSM 18148(T).</title>
        <authorList>
            <person name="Chen F."/>
            <person name="Wang H."/>
            <person name="Cao Y."/>
            <person name="Li X."/>
            <person name="Wang G."/>
        </authorList>
    </citation>
    <scope>NUCLEOTIDE SEQUENCE [LARGE SCALE GENOMIC DNA]</scope>
    <source>
        <strain evidence="12 13">HO3-R19</strain>
    </source>
</reference>
<evidence type="ECO:0000256" key="6">
    <source>
        <dbReference type="ARBA" id="ARBA00023125"/>
    </source>
</evidence>
<evidence type="ECO:0000256" key="4">
    <source>
        <dbReference type="ARBA" id="ARBA00022840"/>
    </source>
</evidence>
<keyword evidence="8" id="KW-0963">Cytoplasm</keyword>
<evidence type="ECO:0000256" key="2">
    <source>
        <dbReference type="ARBA" id="ARBA00008263"/>
    </source>
</evidence>
<dbReference type="FunFam" id="3.90.199.10:FF:000001">
    <property type="entry name" value="DNA gyrase subunit A"/>
    <property type="match status" value="1"/>
</dbReference>
<dbReference type="GO" id="GO:0005694">
    <property type="term" value="C:chromosome"/>
    <property type="evidence" value="ECO:0007669"/>
    <property type="project" value="InterPro"/>
</dbReference>
<gene>
    <name evidence="8" type="primary">gyrA</name>
    <name evidence="12" type="ORF">N788_02735</name>
</gene>
<feature type="active site" description="O-(5'-phospho-DNA)-tyrosine intermediate" evidence="8 9">
    <location>
        <position position="122"/>
    </location>
</feature>
<evidence type="ECO:0000256" key="9">
    <source>
        <dbReference type="PROSITE-ProRule" id="PRU01384"/>
    </source>
</evidence>
<sequence length="869" mass="96264">MADLAKEIIPVNLEDEMRRSYLDYAMSVIVGRALPDVRDGLKPVHRRVLYAMNELGAHSNKPYYKSARIVGDVIGKYHPHGDQSVYDTLVRMAQPFSLRYLLVDGQGNFGSVDGDSAAAMRYTEARMSRLTHELMADIDKETVDFQPNYDEKELEPTVMPARFPNLLVNGSAGIAVGMATNIPPHNLGEVIDAVIALIDDPEASISDLMQFMPGPDFPTAGIINGAAGIHAAYHTGRGRVRIRAKADVEVNDDNGREAIVVTEIPYQVNKARLIEKIAELVKEKKIEGISELRDESDKDGMRIYIEVKRGESAEVVLNNLYLQTPMESVFGINMVALVDGRPQILNLKQMLEAFVRHRREVVTRRTIFELRKARARAHILEGLTVALANIDEMIELIKTSENPAVAKERMLARTWPAGLVGALLEAAGAEASRPEDLPDGVGLQASGYQLTDTQAQQILEMRLHRLTGLEQEKLTEEYKQLLEAIRGLIEILENPERLLQVIRDELHALRAEYADPRRTEIRPSEEDLDVLDLIASEDVVVTLSHSGYAKRQPLTTYRAQKRGGKGRSATAMKEEDFIDRLWVVNTHDTLLTFTSTGRVFWLKVYQLPDAGPNARGRPIINWIPLQEGEKVQAVLPVREFDEQRYVFFSTRDGTVKKTPLSDYSRPRSTGIWAINLDEGDGLVDVQLTDGECNVMLFASNGKVVRFDEGEVRPMGRTATGVRGMRLKDDAEGHAAKVVSMIVVDGEGDILTASANGYGKRTPVSEFPRKGRGTQGVIAMQVSERNGALVGAIQLTEMHEILLISDQGTLVRTRASEVSQVGRNTQGVTLMRVGKDEKLIAVERVDVLEVDAEDEADTDTPSVGADQPGA</sequence>
<dbReference type="PROSITE" id="PS52040">
    <property type="entry name" value="TOPO_IIA"/>
    <property type="match status" value="1"/>
</dbReference>
<dbReference type="GO" id="GO:0005737">
    <property type="term" value="C:cytoplasm"/>
    <property type="evidence" value="ECO:0007669"/>
    <property type="project" value="UniProtKB-SubCell"/>
</dbReference>
<organism evidence="12 13">
    <name type="scientific">Arenimonas donghaensis DSM 18148 = HO3-R19</name>
    <dbReference type="NCBI Taxonomy" id="1121014"/>
    <lineage>
        <taxon>Bacteria</taxon>
        <taxon>Pseudomonadati</taxon>
        <taxon>Pseudomonadota</taxon>
        <taxon>Gammaproteobacteria</taxon>
        <taxon>Lysobacterales</taxon>
        <taxon>Lysobacteraceae</taxon>
        <taxon>Arenimonas</taxon>
    </lineage>
</organism>
<evidence type="ECO:0000256" key="7">
    <source>
        <dbReference type="ARBA" id="ARBA00023235"/>
    </source>
</evidence>
<evidence type="ECO:0000256" key="1">
    <source>
        <dbReference type="ARBA" id="ARBA00000185"/>
    </source>
</evidence>
<dbReference type="SUPFAM" id="SSF101904">
    <property type="entry name" value="GyrA/ParC C-terminal domain-like"/>
    <property type="match status" value="1"/>
</dbReference>
<dbReference type="InterPro" id="IPR013760">
    <property type="entry name" value="Topo_IIA-like_dom_sf"/>
</dbReference>
<dbReference type="InterPro" id="IPR035516">
    <property type="entry name" value="Gyrase/topoIV_suA_C"/>
</dbReference>
<dbReference type="Gene3D" id="2.120.10.90">
    <property type="entry name" value="DNA gyrase/topoisomerase IV, subunit A, C-terminal"/>
    <property type="match status" value="1"/>
</dbReference>
<evidence type="ECO:0000313" key="13">
    <source>
        <dbReference type="Proteomes" id="UP000029085"/>
    </source>
</evidence>
<evidence type="ECO:0000256" key="10">
    <source>
        <dbReference type="SAM" id="MobiDB-lite"/>
    </source>
</evidence>
<dbReference type="InterPro" id="IPR002205">
    <property type="entry name" value="Topo_IIA_dom_A"/>
</dbReference>
<dbReference type="Gene3D" id="3.90.199.10">
    <property type="entry name" value="Topoisomerase II, domain 5"/>
    <property type="match status" value="1"/>
</dbReference>
<dbReference type="NCBIfam" id="TIGR01063">
    <property type="entry name" value="gyrA"/>
    <property type="match status" value="1"/>
</dbReference>
<dbReference type="Proteomes" id="UP000029085">
    <property type="component" value="Unassembled WGS sequence"/>
</dbReference>
<keyword evidence="6 8" id="KW-0238">DNA-binding</keyword>
<dbReference type="GO" id="GO:0005524">
    <property type="term" value="F:ATP binding"/>
    <property type="evidence" value="ECO:0007669"/>
    <property type="project" value="UniProtKB-UniRule"/>
</dbReference>
<evidence type="ECO:0000259" key="11">
    <source>
        <dbReference type="PROSITE" id="PS52040"/>
    </source>
</evidence>
<dbReference type="OrthoDB" id="9806486at2"/>
<comment type="function">
    <text evidence="8">A type II topoisomerase that negatively supercoils closed circular double-stranded (ds) DNA in an ATP-dependent manner to modulate DNA topology and maintain chromosomes in an underwound state. Negative supercoiling favors strand separation, and DNA replication, transcription, recombination and repair, all of which involve strand separation. Also able to catalyze the interconversion of other topological isomers of dsDNA rings, including catenanes and knotted rings. Type II topoisomerases break and join 2 DNA strands simultaneously in an ATP-dependent manner.</text>
</comment>
<accession>A0A087MMK9</accession>
<evidence type="ECO:0000256" key="8">
    <source>
        <dbReference type="HAMAP-Rule" id="MF_01897"/>
    </source>
</evidence>
<dbReference type="EMBL" id="AVCJ01000001">
    <property type="protein sequence ID" value="KFL38112.1"/>
    <property type="molecule type" value="Genomic_DNA"/>
</dbReference>
<keyword evidence="13" id="KW-1185">Reference proteome</keyword>
<proteinExistence type="inferred from homology"/>
<dbReference type="GO" id="GO:0006265">
    <property type="term" value="P:DNA topological change"/>
    <property type="evidence" value="ECO:0007669"/>
    <property type="project" value="UniProtKB-UniRule"/>
</dbReference>
<keyword evidence="3 8" id="KW-0547">Nucleotide-binding</keyword>
<reference evidence="13" key="1">
    <citation type="submission" date="2013-08" db="EMBL/GenBank/DDBJ databases">
        <title>Genome sequencing of Arenimonas donghaensis.</title>
        <authorList>
            <person name="Chen F."/>
            <person name="Wang G."/>
        </authorList>
    </citation>
    <scope>NUCLEOTIDE SEQUENCE [LARGE SCALE GENOMIC DNA]</scope>
    <source>
        <strain evidence="13">HO3-R19</strain>
    </source>
</reference>
<comment type="caution">
    <text evidence="12">The sequence shown here is derived from an EMBL/GenBank/DDBJ whole genome shotgun (WGS) entry which is preliminary data.</text>
</comment>
<dbReference type="InterPro" id="IPR050220">
    <property type="entry name" value="Type_II_DNA_Topoisomerases"/>
</dbReference>
<dbReference type="FunFam" id="2.120.10.90:FF:000004">
    <property type="entry name" value="DNA gyrase subunit A"/>
    <property type="match status" value="1"/>
</dbReference>
<evidence type="ECO:0000256" key="3">
    <source>
        <dbReference type="ARBA" id="ARBA00022741"/>
    </source>
</evidence>
<dbReference type="STRING" id="1121014.N788_02735"/>
<comment type="similarity">
    <text evidence="2 8">Belongs to the type II topoisomerase GyrA/ParC subunit family.</text>
</comment>